<evidence type="ECO:0000313" key="2">
    <source>
        <dbReference type="Proteomes" id="UP001601992"/>
    </source>
</evidence>
<accession>A0ABW6SEU3</accession>
<comment type="caution">
    <text evidence="1">The sequence shown here is derived from an EMBL/GenBank/DDBJ whole genome shotgun (WGS) entry which is preliminary data.</text>
</comment>
<evidence type="ECO:0000313" key="1">
    <source>
        <dbReference type="EMBL" id="MFF3574848.1"/>
    </source>
</evidence>
<protein>
    <submittedName>
        <fullName evidence="1">Uncharacterized protein</fullName>
    </submittedName>
</protein>
<dbReference type="EMBL" id="JBIAQY010000032">
    <property type="protein sequence ID" value="MFF3574848.1"/>
    <property type="molecule type" value="Genomic_DNA"/>
</dbReference>
<sequence length="94" mass="10902">MTYFCAELRHSRYASPLPIREPMHDDPELAQARNFLNELRQHAHMLMRRRESTQSPSEPPIPGPDAELAAVRRQIEQLYTRFPALRADAAPRPI</sequence>
<keyword evidence="2" id="KW-1185">Reference proteome</keyword>
<dbReference type="Proteomes" id="UP001601992">
    <property type="component" value="Unassembled WGS sequence"/>
</dbReference>
<gene>
    <name evidence="1" type="ORF">ACFYXQ_44590</name>
</gene>
<reference evidence="1 2" key="1">
    <citation type="submission" date="2024-10" db="EMBL/GenBank/DDBJ databases">
        <title>The Natural Products Discovery Center: Release of the First 8490 Sequenced Strains for Exploring Actinobacteria Biosynthetic Diversity.</title>
        <authorList>
            <person name="Kalkreuter E."/>
            <person name="Kautsar S.A."/>
            <person name="Yang D."/>
            <person name="Bader C.D."/>
            <person name="Teijaro C.N."/>
            <person name="Fluegel L."/>
            <person name="Davis C.M."/>
            <person name="Simpson J.R."/>
            <person name="Lauterbach L."/>
            <person name="Steele A.D."/>
            <person name="Gui C."/>
            <person name="Meng S."/>
            <person name="Li G."/>
            <person name="Viehrig K."/>
            <person name="Ye F."/>
            <person name="Su P."/>
            <person name="Kiefer A.F."/>
            <person name="Nichols A."/>
            <person name="Cepeda A.J."/>
            <person name="Yan W."/>
            <person name="Fan B."/>
            <person name="Jiang Y."/>
            <person name="Adhikari A."/>
            <person name="Zheng C.-J."/>
            <person name="Schuster L."/>
            <person name="Cowan T.M."/>
            <person name="Smanski M.J."/>
            <person name="Chevrette M.G."/>
            <person name="De Carvalho L.P.S."/>
            <person name="Shen B."/>
        </authorList>
    </citation>
    <scope>NUCLEOTIDE SEQUENCE [LARGE SCALE GENOMIC DNA]</scope>
    <source>
        <strain evidence="1 2">NPDC002593</strain>
    </source>
</reference>
<proteinExistence type="predicted"/>
<dbReference type="RefSeq" id="WP_387406972.1">
    <property type="nucleotide sequence ID" value="NZ_JBIAQY010000032.1"/>
</dbReference>
<organism evidence="1 2">
    <name type="scientific">Nocardia jiangxiensis</name>
    <dbReference type="NCBI Taxonomy" id="282685"/>
    <lineage>
        <taxon>Bacteria</taxon>
        <taxon>Bacillati</taxon>
        <taxon>Actinomycetota</taxon>
        <taxon>Actinomycetes</taxon>
        <taxon>Mycobacteriales</taxon>
        <taxon>Nocardiaceae</taxon>
        <taxon>Nocardia</taxon>
    </lineage>
</organism>
<name>A0ABW6SEU3_9NOCA</name>